<sequence length="163" mass="18497">MILIAIDGPAGAGKTTLAEKLLHEYSVSQTVTVIHMDDLYNGWTHALNEELTSRLNDILHRNSLGVPFDIEIFNWSSMKFDGVQRIQPTEVLIIEGVGAAQKIVRDAGATTFWLDIEPSIGLQRVLARDGHEIEVFMHQWQLDQEIHFLRDKTRENAQYIQSS</sequence>
<proteinExistence type="predicted"/>
<organism evidence="1">
    <name type="scientific">freshwater metagenome</name>
    <dbReference type="NCBI Taxonomy" id="449393"/>
    <lineage>
        <taxon>unclassified sequences</taxon>
        <taxon>metagenomes</taxon>
        <taxon>ecological metagenomes</taxon>
    </lineage>
</organism>
<accession>A0A6J6MI44</accession>
<dbReference type="Pfam" id="PF13238">
    <property type="entry name" value="AAA_18"/>
    <property type="match status" value="1"/>
</dbReference>
<dbReference type="AlphaFoldDB" id="A0A6J6MI44"/>
<gene>
    <name evidence="1" type="ORF">UFOPK2359_00077</name>
    <name evidence="2" type="ORF">UFOPK3167_01243</name>
</gene>
<protein>
    <submittedName>
        <fullName evidence="1">Unannotated protein</fullName>
    </submittedName>
</protein>
<dbReference type="InterPro" id="IPR027417">
    <property type="entry name" value="P-loop_NTPase"/>
</dbReference>
<dbReference type="SUPFAM" id="SSF52540">
    <property type="entry name" value="P-loop containing nucleoside triphosphate hydrolases"/>
    <property type="match status" value="1"/>
</dbReference>
<dbReference type="Gene3D" id="3.40.50.300">
    <property type="entry name" value="P-loop containing nucleotide triphosphate hydrolases"/>
    <property type="match status" value="1"/>
</dbReference>
<evidence type="ECO:0000313" key="1">
    <source>
        <dbReference type="EMBL" id="CAB4672043.1"/>
    </source>
</evidence>
<evidence type="ECO:0000313" key="2">
    <source>
        <dbReference type="EMBL" id="CAB4833009.1"/>
    </source>
</evidence>
<name>A0A6J6MI44_9ZZZZ</name>
<reference evidence="1" key="1">
    <citation type="submission" date="2020-05" db="EMBL/GenBank/DDBJ databases">
        <authorList>
            <person name="Chiriac C."/>
            <person name="Salcher M."/>
            <person name="Ghai R."/>
            <person name="Kavagutti S V."/>
        </authorList>
    </citation>
    <scope>NUCLEOTIDE SEQUENCE</scope>
</reference>
<dbReference type="EMBL" id="CAFABF010000094">
    <property type="protein sequence ID" value="CAB4833009.1"/>
    <property type="molecule type" value="Genomic_DNA"/>
</dbReference>
<dbReference type="EMBL" id="CAEZXG010000002">
    <property type="protein sequence ID" value="CAB4672043.1"/>
    <property type="molecule type" value="Genomic_DNA"/>
</dbReference>